<evidence type="ECO:0000259" key="2">
    <source>
        <dbReference type="PROSITE" id="PS50086"/>
    </source>
</evidence>
<dbReference type="PANTHER" id="PTHR22957:SF26">
    <property type="entry name" value="LD44506P"/>
    <property type="match status" value="1"/>
</dbReference>
<dbReference type="SMART" id="SM00164">
    <property type="entry name" value="TBC"/>
    <property type="match status" value="1"/>
</dbReference>
<feature type="domain" description="Rab-GAP TBC" evidence="2">
    <location>
        <begin position="212"/>
        <end position="438"/>
    </location>
</feature>
<organism evidence="3 4">
    <name type="scientific">Daphnia magna</name>
    <dbReference type="NCBI Taxonomy" id="35525"/>
    <lineage>
        <taxon>Eukaryota</taxon>
        <taxon>Metazoa</taxon>
        <taxon>Ecdysozoa</taxon>
        <taxon>Arthropoda</taxon>
        <taxon>Crustacea</taxon>
        <taxon>Branchiopoda</taxon>
        <taxon>Diplostraca</taxon>
        <taxon>Cladocera</taxon>
        <taxon>Anomopoda</taxon>
        <taxon>Daphniidae</taxon>
        <taxon>Daphnia</taxon>
    </lineage>
</organism>
<dbReference type="PROSITE" id="PS50086">
    <property type="entry name" value="TBC_RABGAP"/>
    <property type="match status" value="1"/>
</dbReference>
<keyword evidence="4" id="KW-1185">Reference proteome</keyword>
<proteinExistence type="predicted"/>
<sequence>MSCHFVRSVFFVTQFVFVFLNTSIPIATWRLQRTNLFFQGMYRDCRESKCDLGSRFFYVVYVSINAYSDTSSRASSSPRKEMIAGNVHRNTPATSFDDFQESVSDAWDLGDDEFCIISDVKISKKMAQSTAASVINRHRTQSADQVIQNHQISSITKNANRSFPGHPHPFLESAQSRKMNEDLQSGKMEKFNIVLNSANSTMKELEECSWHGIPPPVRAITWRLLSGYIPINLDKRTSTLKRKREEYWNLVEQYYETRHEETHQDTFRQIHIDIPRMSPLIALFQQSIVQEMFERILYIWAMRHPASGYVQGINDLVTPFFVVFLQEVIPSDSDLDTHDVSKLSEEDRNSIEADSFWCLSKLLDGIQDNYTFAQPGIQNRVRQLKELIERVDVELHQHLVRHEVDYLQFSFRWMNNLLMRELPLLCTVRLWDTCLAQSHGFADFHLYTCAAFLLKWRNPLLRQTDFQGLMMMLQNLPTQSWSDEEIGEIVAEAYQLHYMFSNAPNHLQSSASKP</sequence>
<gene>
    <name evidence="3" type="ORF">OUZ56_007758</name>
</gene>
<dbReference type="SUPFAM" id="SSF47923">
    <property type="entry name" value="Ypt/Rab-GAP domain of gyp1p"/>
    <property type="match status" value="2"/>
</dbReference>
<dbReference type="Gene3D" id="1.10.472.80">
    <property type="entry name" value="Ypt/Rab-GAP domain of gyp1p, domain 3"/>
    <property type="match status" value="1"/>
</dbReference>
<dbReference type="PANTHER" id="PTHR22957">
    <property type="entry name" value="TBC1 DOMAIN FAMILY MEMBER GTPASE-ACTIVATING PROTEIN"/>
    <property type="match status" value="1"/>
</dbReference>
<protein>
    <recommendedName>
        <fullName evidence="2">Rab-GAP TBC domain-containing protein</fullName>
    </recommendedName>
</protein>
<evidence type="ECO:0000256" key="1">
    <source>
        <dbReference type="ARBA" id="ARBA00022468"/>
    </source>
</evidence>
<dbReference type="Pfam" id="PF00566">
    <property type="entry name" value="RabGAP-TBC"/>
    <property type="match status" value="1"/>
</dbReference>
<evidence type="ECO:0000313" key="3">
    <source>
        <dbReference type="EMBL" id="KAK4022282.1"/>
    </source>
</evidence>
<accession>A0ABR0AAY3</accession>
<dbReference type="InterPro" id="IPR000195">
    <property type="entry name" value="Rab-GAP-TBC_dom"/>
</dbReference>
<name>A0ABR0AAY3_9CRUS</name>
<dbReference type="Proteomes" id="UP001234178">
    <property type="component" value="Unassembled WGS sequence"/>
</dbReference>
<keyword evidence="1" id="KW-0343">GTPase activation</keyword>
<dbReference type="InterPro" id="IPR035969">
    <property type="entry name" value="Rab-GAP_TBC_sf"/>
</dbReference>
<dbReference type="EMBL" id="JAOYFB010000037">
    <property type="protein sequence ID" value="KAK4022282.1"/>
    <property type="molecule type" value="Genomic_DNA"/>
</dbReference>
<evidence type="ECO:0000313" key="4">
    <source>
        <dbReference type="Proteomes" id="UP001234178"/>
    </source>
</evidence>
<comment type="caution">
    <text evidence="3">The sequence shown here is derived from an EMBL/GenBank/DDBJ whole genome shotgun (WGS) entry which is preliminary data.</text>
</comment>
<dbReference type="Gene3D" id="1.10.8.270">
    <property type="entry name" value="putative rabgap domain of human tbc1 domain family member 14 like domains"/>
    <property type="match status" value="1"/>
</dbReference>
<reference evidence="3 4" key="1">
    <citation type="journal article" date="2023" name="Nucleic Acids Res.">
        <title>The hologenome of Daphnia magna reveals possible DNA methylation and microbiome-mediated evolution of the host genome.</title>
        <authorList>
            <person name="Chaturvedi A."/>
            <person name="Li X."/>
            <person name="Dhandapani V."/>
            <person name="Marshall H."/>
            <person name="Kissane S."/>
            <person name="Cuenca-Cambronero M."/>
            <person name="Asole G."/>
            <person name="Calvet F."/>
            <person name="Ruiz-Romero M."/>
            <person name="Marangio P."/>
            <person name="Guigo R."/>
            <person name="Rago D."/>
            <person name="Mirbahai L."/>
            <person name="Eastwood N."/>
            <person name="Colbourne J.K."/>
            <person name="Zhou J."/>
            <person name="Mallon E."/>
            <person name="Orsini L."/>
        </authorList>
    </citation>
    <scope>NUCLEOTIDE SEQUENCE [LARGE SCALE GENOMIC DNA]</scope>
    <source>
        <strain evidence="3">LRV0_1</strain>
    </source>
</reference>